<keyword evidence="2 6" id="KW-0238">DNA-binding</keyword>
<feature type="domain" description="HTH araC/xylS-type" evidence="5">
    <location>
        <begin position="168"/>
        <end position="266"/>
    </location>
</feature>
<dbReference type="PROSITE" id="PS01124">
    <property type="entry name" value="HTH_ARAC_FAMILY_2"/>
    <property type="match status" value="1"/>
</dbReference>
<name>Q2S7Z5_HAHCH</name>
<dbReference type="GO" id="GO:0043565">
    <property type="term" value="F:sequence-specific DNA binding"/>
    <property type="evidence" value="ECO:0007669"/>
    <property type="project" value="InterPro"/>
</dbReference>
<dbReference type="InterPro" id="IPR014710">
    <property type="entry name" value="RmlC-like_jellyroll"/>
</dbReference>
<evidence type="ECO:0000256" key="4">
    <source>
        <dbReference type="ARBA" id="ARBA00023163"/>
    </source>
</evidence>
<gene>
    <name evidence="6" type="ordered locus">HCH_06593</name>
</gene>
<dbReference type="eggNOG" id="COG2207">
    <property type="taxonomic scope" value="Bacteria"/>
</dbReference>
<sequence>MHATQPIAVEHGVMSFNEHSEEASHAEHVLSLILDGSARIRHGDEITLGAGVVTLVPAGMPHRLLSANNLEAWWLGFCAGCLSIDETHPLMSPFKRVRSGMPPMIVIEPTRQARLLSLLADLREECQNNTPETGVVTRCLLLLILAEVNRAMRADSPHTAPPTDSLTTRALEYIQSHCLEKISLQDVATAVHRTPAHVAAAVKKSTGYSVGDWIARNKLQAASLKLAHTGESVEKIAVSVGWSDVTHFIRQFKKHYGATPAAWRKQVRANHRPEEATR</sequence>
<dbReference type="SUPFAM" id="SSF46689">
    <property type="entry name" value="Homeodomain-like"/>
    <property type="match status" value="1"/>
</dbReference>
<organism evidence="6 7">
    <name type="scientific">Hahella chejuensis (strain KCTC 2396)</name>
    <dbReference type="NCBI Taxonomy" id="349521"/>
    <lineage>
        <taxon>Bacteria</taxon>
        <taxon>Pseudomonadati</taxon>
        <taxon>Pseudomonadota</taxon>
        <taxon>Gammaproteobacteria</taxon>
        <taxon>Oceanospirillales</taxon>
        <taxon>Hahellaceae</taxon>
        <taxon>Hahella</taxon>
    </lineage>
</organism>
<dbReference type="STRING" id="349521.HCH_06593"/>
<evidence type="ECO:0000259" key="5">
    <source>
        <dbReference type="PROSITE" id="PS01124"/>
    </source>
</evidence>
<dbReference type="HOGENOM" id="CLU_000445_88_2_6"/>
<dbReference type="Pfam" id="PF02311">
    <property type="entry name" value="AraC_binding"/>
    <property type="match status" value="1"/>
</dbReference>
<dbReference type="Pfam" id="PF12833">
    <property type="entry name" value="HTH_18"/>
    <property type="match status" value="1"/>
</dbReference>
<dbReference type="Proteomes" id="UP000000238">
    <property type="component" value="Chromosome"/>
</dbReference>
<dbReference type="Gene3D" id="2.60.120.10">
    <property type="entry name" value="Jelly Rolls"/>
    <property type="match status" value="1"/>
</dbReference>
<keyword evidence="3" id="KW-0010">Activator</keyword>
<keyword evidence="1" id="KW-0805">Transcription regulation</keyword>
<dbReference type="EMBL" id="CP000155">
    <property type="protein sequence ID" value="ABC33229.1"/>
    <property type="molecule type" value="Genomic_DNA"/>
</dbReference>
<reference evidence="6 7" key="1">
    <citation type="journal article" date="2005" name="Nucleic Acids Res.">
        <title>Genomic blueprint of Hahella chejuensis, a marine microbe producing an algicidal agent.</title>
        <authorList>
            <person name="Jeong H."/>
            <person name="Yim J.H."/>
            <person name="Lee C."/>
            <person name="Choi S.-H."/>
            <person name="Park Y.K."/>
            <person name="Yoon S.H."/>
            <person name="Hur C.-G."/>
            <person name="Kang H.-Y."/>
            <person name="Kim D."/>
            <person name="Lee H.H."/>
            <person name="Park K.H."/>
            <person name="Park S.-H."/>
            <person name="Park H.-S."/>
            <person name="Lee H.K."/>
            <person name="Oh T.K."/>
            <person name="Kim J.F."/>
        </authorList>
    </citation>
    <scope>NUCLEOTIDE SEQUENCE [LARGE SCALE GENOMIC DNA]</scope>
    <source>
        <strain evidence="6 7">KCTC 2396</strain>
    </source>
</reference>
<dbReference type="Gene3D" id="1.10.10.60">
    <property type="entry name" value="Homeodomain-like"/>
    <property type="match status" value="2"/>
</dbReference>
<dbReference type="GO" id="GO:0003700">
    <property type="term" value="F:DNA-binding transcription factor activity"/>
    <property type="evidence" value="ECO:0007669"/>
    <property type="project" value="InterPro"/>
</dbReference>
<evidence type="ECO:0000256" key="2">
    <source>
        <dbReference type="ARBA" id="ARBA00023125"/>
    </source>
</evidence>
<dbReference type="SUPFAM" id="SSF51215">
    <property type="entry name" value="Regulatory protein AraC"/>
    <property type="match status" value="1"/>
</dbReference>
<evidence type="ECO:0000313" key="6">
    <source>
        <dbReference type="EMBL" id="ABC33229.1"/>
    </source>
</evidence>
<dbReference type="RefSeq" id="WP_011400281.1">
    <property type="nucleotide sequence ID" value="NC_007645.1"/>
</dbReference>
<proteinExistence type="predicted"/>
<dbReference type="InterPro" id="IPR037923">
    <property type="entry name" value="HTH-like"/>
</dbReference>
<dbReference type="KEGG" id="hch:HCH_06593"/>
<dbReference type="InterPro" id="IPR009057">
    <property type="entry name" value="Homeodomain-like_sf"/>
</dbReference>
<protein>
    <submittedName>
        <fullName evidence="6">AraC-type DNA-binding domain-containing protein</fullName>
    </submittedName>
</protein>
<dbReference type="InterPro" id="IPR020449">
    <property type="entry name" value="Tscrpt_reg_AraC-type_HTH"/>
</dbReference>
<evidence type="ECO:0000313" key="7">
    <source>
        <dbReference type="Proteomes" id="UP000000238"/>
    </source>
</evidence>
<dbReference type="SMART" id="SM00342">
    <property type="entry name" value="HTH_ARAC"/>
    <property type="match status" value="1"/>
</dbReference>
<dbReference type="PANTHER" id="PTHR46796">
    <property type="entry name" value="HTH-TYPE TRANSCRIPTIONAL ACTIVATOR RHAS-RELATED"/>
    <property type="match status" value="1"/>
</dbReference>
<dbReference type="AlphaFoldDB" id="Q2S7Z5"/>
<evidence type="ECO:0000256" key="1">
    <source>
        <dbReference type="ARBA" id="ARBA00023015"/>
    </source>
</evidence>
<keyword evidence="4" id="KW-0804">Transcription</keyword>
<accession>Q2S7Z5</accession>
<dbReference type="InterPro" id="IPR018060">
    <property type="entry name" value="HTH_AraC"/>
</dbReference>
<dbReference type="PRINTS" id="PR00032">
    <property type="entry name" value="HTHARAC"/>
</dbReference>
<dbReference type="InterPro" id="IPR003313">
    <property type="entry name" value="AraC-bd"/>
</dbReference>
<dbReference type="InterPro" id="IPR050204">
    <property type="entry name" value="AraC_XylS_family_regulators"/>
</dbReference>
<evidence type="ECO:0000256" key="3">
    <source>
        <dbReference type="ARBA" id="ARBA00023159"/>
    </source>
</evidence>
<keyword evidence="7" id="KW-1185">Reference proteome</keyword>
<dbReference type="OrthoDB" id="5949386at2"/>